<sequence>MSEPKFELFKDYLLPKWSGKGSNKYFLEVIKNGVFVENKNLENKEFYLAGRYRDVCDIVLEHESISRKHAIVQLGKDNEIYVYDLGSTHGTFVNRKKIPSRVYHKLNVFDTIKFGQSSRNYIVRCTEIEEKLEEEQEKKEEEKKKKQLIQQKQLRGESTEDLEEKKEKTLKERYMDLLENDPYYIQEKKKKKIFKGKNNQQGQDSGISWGQVDESEIYSYQDQDMALEPQLLKRLPGLTEKQVEKIEKYEQKLNKYRGVEEQLESLAVKEKSNYGLDQKDQDLKMTLQSKTVELSSQVEQAEQNIRVSIFGEEDVIVENTNLKKQYEQMDDTFGDDEFYDRSFKGNQKSIIEIQMEKRKNREQVTTDDFWQLKKRLETLIKQRHEKNVELLNFGGKKQEKANKNEKKKMEEEEDELEKFMKENEENEEQENFERLKKQIKEMNEEIEKIKEMLQYVKPDVKINPEAQNVKDIFQEEEKQEKGQINEQKNGEKSQKDGEKQKLGFEMPQKKSNLSAMEKIRKQKNLASKEGILQLGGEDEDQQIDSDDDEKLFALANKQLQREKQYFNEDEEDELELKRRELAHTQYILNQSENQNNISQKVYDVTAQQLKQSKKKLKDEEKQKEKEKARQQYLDNIVNPFENEE</sequence>
<dbReference type="PANTHER" id="PTHR23308">
    <property type="entry name" value="NUCLEAR INHIBITOR OF PROTEIN PHOSPHATASE-1"/>
    <property type="match status" value="1"/>
</dbReference>
<dbReference type="AlphaFoldDB" id="A0A0V0QMQ4"/>
<dbReference type="OMA" id="QQAIWTF"/>
<feature type="compositionally biased region" description="Basic and acidic residues" evidence="2">
    <location>
        <begin position="396"/>
        <end position="410"/>
    </location>
</feature>
<feature type="region of interest" description="Disordered" evidence="2">
    <location>
        <begin position="613"/>
        <end position="644"/>
    </location>
</feature>
<evidence type="ECO:0000259" key="3">
    <source>
        <dbReference type="PROSITE" id="PS50006"/>
    </source>
</evidence>
<dbReference type="SMART" id="SM00240">
    <property type="entry name" value="FHA"/>
    <property type="match status" value="1"/>
</dbReference>
<dbReference type="Gene3D" id="2.60.200.20">
    <property type="match status" value="1"/>
</dbReference>
<keyword evidence="5" id="KW-1185">Reference proteome</keyword>
<accession>A0A0V0QMQ4</accession>
<feature type="region of interest" description="Disordered" evidence="2">
    <location>
        <begin position="396"/>
        <end position="432"/>
    </location>
</feature>
<evidence type="ECO:0000256" key="2">
    <source>
        <dbReference type="SAM" id="MobiDB-lite"/>
    </source>
</evidence>
<organism evidence="4 5">
    <name type="scientific">Pseudocohnilembus persalinus</name>
    <name type="common">Ciliate</name>
    <dbReference type="NCBI Taxonomy" id="266149"/>
    <lineage>
        <taxon>Eukaryota</taxon>
        <taxon>Sar</taxon>
        <taxon>Alveolata</taxon>
        <taxon>Ciliophora</taxon>
        <taxon>Intramacronucleata</taxon>
        <taxon>Oligohymenophorea</taxon>
        <taxon>Scuticociliatia</taxon>
        <taxon>Philasterida</taxon>
        <taxon>Pseudocohnilembidae</taxon>
        <taxon>Pseudocohnilembus</taxon>
    </lineage>
</organism>
<dbReference type="FunFam" id="2.60.200.20:FF:000019">
    <property type="entry name" value="Nuclear inhibitor of protein phosphatase"/>
    <property type="match status" value="1"/>
</dbReference>
<feature type="coiled-coil region" evidence="1">
    <location>
        <begin position="246"/>
        <end position="304"/>
    </location>
</feature>
<dbReference type="EMBL" id="LDAU01000132">
    <property type="protein sequence ID" value="KRX03404.1"/>
    <property type="molecule type" value="Genomic_DNA"/>
</dbReference>
<dbReference type="InParanoid" id="A0A0V0QMQ4"/>
<feature type="region of interest" description="Disordered" evidence="2">
    <location>
        <begin position="467"/>
        <end position="513"/>
    </location>
</feature>
<evidence type="ECO:0000256" key="1">
    <source>
        <dbReference type="SAM" id="Coils"/>
    </source>
</evidence>
<feature type="compositionally biased region" description="Basic and acidic residues" evidence="2">
    <location>
        <begin position="472"/>
        <end position="502"/>
    </location>
</feature>
<gene>
    <name evidence="4" type="ORF">PPERSA_08146</name>
</gene>
<feature type="domain" description="FHA" evidence="3">
    <location>
        <begin position="47"/>
        <end position="98"/>
    </location>
</feature>
<dbReference type="InterPro" id="IPR008984">
    <property type="entry name" value="SMAD_FHA_dom_sf"/>
</dbReference>
<keyword evidence="1" id="KW-0175">Coiled coil</keyword>
<dbReference type="PROSITE" id="PS50006">
    <property type="entry name" value="FHA_DOMAIN"/>
    <property type="match status" value="1"/>
</dbReference>
<comment type="caution">
    <text evidence="4">The sequence shown here is derived from an EMBL/GenBank/DDBJ whole genome shotgun (WGS) entry which is preliminary data.</text>
</comment>
<feature type="compositionally biased region" description="Basic and acidic residues" evidence="2">
    <location>
        <begin position="154"/>
        <end position="166"/>
    </location>
</feature>
<evidence type="ECO:0000313" key="5">
    <source>
        <dbReference type="Proteomes" id="UP000054937"/>
    </source>
</evidence>
<dbReference type="Pfam" id="PF00498">
    <property type="entry name" value="FHA"/>
    <property type="match status" value="1"/>
</dbReference>
<reference evidence="4 5" key="1">
    <citation type="journal article" date="2015" name="Sci. Rep.">
        <title>Genome of the facultative scuticociliatosis pathogen Pseudocohnilembus persalinus provides insight into its virulence through horizontal gene transfer.</title>
        <authorList>
            <person name="Xiong J."/>
            <person name="Wang G."/>
            <person name="Cheng J."/>
            <person name="Tian M."/>
            <person name="Pan X."/>
            <person name="Warren A."/>
            <person name="Jiang C."/>
            <person name="Yuan D."/>
            <person name="Miao W."/>
        </authorList>
    </citation>
    <scope>NUCLEOTIDE SEQUENCE [LARGE SCALE GENOMIC DNA]</scope>
    <source>
        <strain evidence="4">36N120E</strain>
    </source>
</reference>
<name>A0A0V0QMQ4_PSEPJ</name>
<dbReference type="SUPFAM" id="SSF49879">
    <property type="entry name" value="SMAD/FHA domain"/>
    <property type="match status" value="1"/>
</dbReference>
<evidence type="ECO:0000313" key="4">
    <source>
        <dbReference type="EMBL" id="KRX03404.1"/>
    </source>
</evidence>
<proteinExistence type="predicted"/>
<feature type="region of interest" description="Disordered" evidence="2">
    <location>
        <begin position="141"/>
        <end position="166"/>
    </location>
</feature>
<feature type="compositionally biased region" description="Basic and acidic residues" evidence="2">
    <location>
        <begin position="616"/>
        <end position="629"/>
    </location>
</feature>
<dbReference type="OrthoDB" id="444265at2759"/>
<dbReference type="Proteomes" id="UP000054937">
    <property type="component" value="Unassembled WGS sequence"/>
</dbReference>
<dbReference type="InterPro" id="IPR050923">
    <property type="entry name" value="Cell_Proc_Reg/RNA_Proc"/>
</dbReference>
<protein>
    <submittedName>
        <fullName evidence="4">SMAD/FHA domain</fullName>
    </submittedName>
</protein>
<dbReference type="InterPro" id="IPR000253">
    <property type="entry name" value="FHA_dom"/>
</dbReference>